<comment type="similarity">
    <text evidence="3">Belongs to the flavodoxin family.</text>
</comment>
<dbReference type="PROSITE" id="PS50902">
    <property type="entry name" value="FLAVODOXIN_LIKE"/>
    <property type="match status" value="1"/>
</dbReference>
<dbReference type="PANTHER" id="PTHR42809:SF1">
    <property type="entry name" value="FLAVODOXIN 1"/>
    <property type="match status" value="1"/>
</dbReference>
<keyword evidence="4" id="KW-0813">Transport</keyword>
<accession>A0A494Z7N7</accession>
<keyword evidence="7" id="KW-0249">Electron transport</keyword>
<feature type="domain" description="Flavodoxin-like" evidence="8">
    <location>
        <begin position="3"/>
        <end position="140"/>
    </location>
</feature>
<comment type="function">
    <text evidence="2">Low-potential electron donor to a number of redox enzymes.</text>
</comment>
<evidence type="ECO:0000256" key="5">
    <source>
        <dbReference type="ARBA" id="ARBA00022630"/>
    </source>
</evidence>
<dbReference type="Gene3D" id="3.40.50.360">
    <property type="match status" value="1"/>
</dbReference>
<evidence type="ECO:0000313" key="10">
    <source>
        <dbReference type="Proteomes" id="UP000281813"/>
    </source>
</evidence>
<dbReference type="EMBL" id="RBZO01000001">
    <property type="protein sequence ID" value="RKQ18630.1"/>
    <property type="molecule type" value="Genomic_DNA"/>
</dbReference>
<keyword evidence="5" id="KW-0285">Flavoprotein</keyword>
<dbReference type="InterPro" id="IPR050619">
    <property type="entry name" value="Flavodoxin"/>
</dbReference>
<keyword evidence="6" id="KW-0288">FMN</keyword>
<dbReference type="RefSeq" id="WP_121127602.1">
    <property type="nucleotide sequence ID" value="NZ_JBHUFK010000020.1"/>
</dbReference>
<dbReference type="Pfam" id="PF00258">
    <property type="entry name" value="Flavodoxin_1"/>
    <property type="match status" value="1"/>
</dbReference>
<evidence type="ECO:0000256" key="3">
    <source>
        <dbReference type="ARBA" id="ARBA00005267"/>
    </source>
</evidence>
<protein>
    <submittedName>
        <fullName evidence="9">Flavodoxin</fullName>
    </submittedName>
</protein>
<dbReference type="Proteomes" id="UP000281813">
    <property type="component" value="Unassembled WGS sequence"/>
</dbReference>
<name>A0A494Z7N7_9BACI</name>
<evidence type="ECO:0000256" key="6">
    <source>
        <dbReference type="ARBA" id="ARBA00022643"/>
    </source>
</evidence>
<dbReference type="InterPro" id="IPR029039">
    <property type="entry name" value="Flavoprotein-like_sf"/>
</dbReference>
<evidence type="ECO:0000256" key="1">
    <source>
        <dbReference type="ARBA" id="ARBA00001917"/>
    </source>
</evidence>
<evidence type="ECO:0000256" key="4">
    <source>
        <dbReference type="ARBA" id="ARBA00022448"/>
    </source>
</evidence>
<evidence type="ECO:0000259" key="8">
    <source>
        <dbReference type="PROSITE" id="PS50902"/>
    </source>
</evidence>
<dbReference type="GO" id="GO:0016651">
    <property type="term" value="F:oxidoreductase activity, acting on NAD(P)H"/>
    <property type="evidence" value="ECO:0007669"/>
    <property type="project" value="UniProtKB-ARBA"/>
</dbReference>
<evidence type="ECO:0000256" key="7">
    <source>
        <dbReference type="ARBA" id="ARBA00022982"/>
    </source>
</evidence>
<dbReference type="SUPFAM" id="SSF52218">
    <property type="entry name" value="Flavoproteins"/>
    <property type="match status" value="1"/>
</dbReference>
<gene>
    <name evidence="9" type="ORF">D8M05_00505</name>
</gene>
<organism evidence="9 10">
    <name type="scientific">Oceanobacillus bengalensis</name>
    <dbReference type="NCBI Taxonomy" id="1435466"/>
    <lineage>
        <taxon>Bacteria</taxon>
        <taxon>Bacillati</taxon>
        <taxon>Bacillota</taxon>
        <taxon>Bacilli</taxon>
        <taxon>Bacillales</taxon>
        <taxon>Bacillaceae</taxon>
        <taxon>Oceanobacillus</taxon>
    </lineage>
</organism>
<reference evidence="9 10" key="1">
    <citation type="journal article" date="2015" name="Antonie Van Leeuwenhoek">
        <title>Oceanobacillus bengalensis sp. nov., a bacterium isolated from seawater of the Bay of Bengal.</title>
        <authorList>
            <person name="Yongchang O."/>
            <person name="Xiang W."/>
            <person name="Wang G."/>
        </authorList>
    </citation>
    <scope>NUCLEOTIDE SEQUENCE [LARGE SCALE GENOMIC DNA]</scope>
    <source>
        <strain evidence="9 10">MCCC 1K00260</strain>
    </source>
</reference>
<keyword evidence="10" id="KW-1185">Reference proteome</keyword>
<dbReference type="OrthoDB" id="9790745at2"/>
<proteinExistence type="inferred from homology"/>
<dbReference type="PANTHER" id="PTHR42809">
    <property type="entry name" value="FLAVODOXIN 2"/>
    <property type="match status" value="1"/>
</dbReference>
<dbReference type="AlphaFoldDB" id="A0A494Z7N7"/>
<sequence>MRVGIVYTSVTGNTEGVAKLLEEQFKRQDCEVFVYPVEEFSFQWIHHYDVFVIGTYTWGKADIPKEMHLLFEWMKKHEQPHLVTGVFGTGDRFFSHFCAAVDKFRDVLYQNTRLAVTLKVELFPQAQDKKKCVTFVEKCVGVRSS</sequence>
<comment type="cofactor">
    <cofactor evidence="1">
        <name>FMN</name>
        <dbReference type="ChEBI" id="CHEBI:58210"/>
    </cofactor>
</comment>
<evidence type="ECO:0000256" key="2">
    <source>
        <dbReference type="ARBA" id="ARBA00003297"/>
    </source>
</evidence>
<dbReference type="InterPro" id="IPR008254">
    <property type="entry name" value="Flavodoxin/NO_synth"/>
</dbReference>
<comment type="caution">
    <text evidence="9">The sequence shown here is derived from an EMBL/GenBank/DDBJ whole genome shotgun (WGS) entry which is preliminary data.</text>
</comment>
<dbReference type="GO" id="GO:0010181">
    <property type="term" value="F:FMN binding"/>
    <property type="evidence" value="ECO:0007669"/>
    <property type="project" value="InterPro"/>
</dbReference>
<evidence type="ECO:0000313" key="9">
    <source>
        <dbReference type="EMBL" id="RKQ18630.1"/>
    </source>
</evidence>